<keyword evidence="3" id="KW-1185">Reference proteome</keyword>
<sequence length="285" mass="30851">MAQLDRARRSKTALLLTLFAGSATFAGYILATYAWAALHLRFDLWNILLSGLYLPDVPAATAVIALHFAAGATVMVLGPLQLWTPLRNRAPALHRIAGRLYLGAALGASVGGGAFIVLYGTVGGPVMSAAFSFYGLLMGICAVQTWRLAVQRRFVAHRRWALRLFVLGIGSLLYRFGYGLWGLVAGGLAGHQNDWQGPFDYAMDFLFYIPTLLICELYIALESGRVRPAAHVENVLPASAGASLWTRVGLPSTTVALVLVLGLGLVLVASQWWWPTIRDIQAQLS</sequence>
<feature type="transmembrane region" description="Helical" evidence="1">
    <location>
        <begin position="201"/>
        <end position="221"/>
    </location>
</feature>
<reference evidence="2 3" key="1">
    <citation type="submission" date="2013-05" db="EMBL/GenBank/DDBJ databases">
        <title>Draft genome sequence of Rubidibacter lacunae KORDI 51-2.</title>
        <authorList>
            <person name="Choi D.H."/>
            <person name="Noh J.H."/>
            <person name="Kwon K.-K."/>
            <person name="Lee J.-H."/>
            <person name="Ryu J.-Y."/>
        </authorList>
    </citation>
    <scope>NUCLEOTIDE SEQUENCE [LARGE SCALE GENOMIC DNA]</scope>
    <source>
        <strain evidence="2 3">KORDI 51-2</strain>
    </source>
</reference>
<gene>
    <name evidence="2" type="ORF">KR51_00034350</name>
</gene>
<dbReference type="InParanoid" id="U5DKC7"/>
<dbReference type="Pfam" id="PF10067">
    <property type="entry name" value="DUF2306"/>
    <property type="match status" value="1"/>
</dbReference>
<feature type="transmembrane region" description="Helical" evidence="1">
    <location>
        <begin position="100"/>
        <end position="120"/>
    </location>
</feature>
<feature type="transmembrane region" description="Helical" evidence="1">
    <location>
        <begin position="12"/>
        <end position="37"/>
    </location>
</feature>
<feature type="transmembrane region" description="Helical" evidence="1">
    <location>
        <begin position="57"/>
        <end position="80"/>
    </location>
</feature>
<dbReference type="InterPro" id="IPR018750">
    <property type="entry name" value="DUF2306_membrane"/>
</dbReference>
<keyword evidence="1" id="KW-0472">Membrane</keyword>
<dbReference type="RefSeq" id="WP_022609048.1">
    <property type="nucleotide sequence ID" value="NZ_ASSJ01000081.1"/>
</dbReference>
<keyword evidence="1" id="KW-1133">Transmembrane helix</keyword>
<accession>U5DKC7</accession>
<name>U5DKC7_9CHRO</name>
<evidence type="ECO:0000313" key="2">
    <source>
        <dbReference type="EMBL" id="ERN40145.1"/>
    </source>
</evidence>
<keyword evidence="1" id="KW-0812">Transmembrane</keyword>
<dbReference type="OrthoDB" id="6385003at2"/>
<feature type="transmembrane region" description="Helical" evidence="1">
    <location>
        <begin position="126"/>
        <end position="148"/>
    </location>
</feature>
<feature type="transmembrane region" description="Helical" evidence="1">
    <location>
        <begin position="255"/>
        <end position="274"/>
    </location>
</feature>
<dbReference type="EMBL" id="ASSJ01000081">
    <property type="protein sequence ID" value="ERN40145.1"/>
    <property type="molecule type" value="Genomic_DNA"/>
</dbReference>
<feature type="transmembrane region" description="Helical" evidence="1">
    <location>
        <begin position="160"/>
        <end position="181"/>
    </location>
</feature>
<evidence type="ECO:0000256" key="1">
    <source>
        <dbReference type="SAM" id="Phobius"/>
    </source>
</evidence>
<dbReference type="Proteomes" id="UP000016960">
    <property type="component" value="Unassembled WGS sequence"/>
</dbReference>
<evidence type="ECO:0000313" key="3">
    <source>
        <dbReference type="Proteomes" id="UP000016960"/>
    </source>
</evidence>
<protein>
    <submittedName>
        <fullName evidence="2">Putative membrane protein</fullName>
    </submittedName>
</protein>
<dbReference type="AlphaFoldDB" id="U5DKC7"/>
<dbReference type="eggNOG" id="ENOG502ZCJ3">
    <property type="taxonomic scope" value="Bacteria"/>
</dbReference>
<organism evidence="2 3">
    <name type="scientific">Rubidibacter lacunae KORDI 51-2</name>
    <dbReference type="NCBI Taxonomy" id="582515"/>
    <lineage>
        <taxon>Bacteria</taxon>
        <taxon>Bacillati</taxon>
        <taxon>Cyanobacteriota</taxon>
        <taxon>Cyanophyceae</taxon>
        <taxon>Oscillatoriophycideae</taxon>
        <taxon>Chroococcales</taxon>
        <taxon>Aphanothecaceae</taxon>
        <taxon>Rubidibacter</taxon>
    </lineage>
</organism>
<proteinExistence type="predicted"/>
<comment type="caution">
    <text evidence="2">The sequence shown here is derived from an EMBL/GenBank/DDBJ whole genome shotgun (WGS) entry which is preliminary data.</text>
</comment>